<keyword evidence="3" id="KW-0720">Serine protease</keyword>
<dbReference type="SUPFAM" id="SSF50494">
    <property type="entry name" value="Trypsin-like serine proteases"/>
    <property type="match status" value="1"/>
</dbReference>
<dbReference type="InterPro" id="IPR050430">
    <property type="entry name" value="Peptidase_S1"/>
</dbReference>
<dbReference type="CDD" id="cd00190">
    <property type="entry name" value="Tryp_SPc"/>
    <property type="match status" value="1"/>
</dbReference>
<dbReference type="InterPro" id="IPR033116">
    <property type="entry name" value="TRYPSIN_SER"/>
</dbReference>
<dbReference type="Gene3D" id="2.40.10.10">
    <property type="entry name" value="Trypsin-like serine proteases"/>
    <property type="match status" value="1"/>
</dbReference>
<evidence type="ECO:0000256" key="4">
    <source>
        <dbReference type="SAM" id="SignalP"/>
    </source>
</evidence>
<evidence type="ECO:0000256" key="3">
    <source>
        <dbReference type="RuleBase" id="RU363034"/>
    </source>
</evidence>
<dbReference type="InterPro" id="IPR043504">
    <property type="entry name" value="Peptidase_S1_PA_chymotrypsin"/>
</dbReference>
<accession>A0ABN3MG37</accession>
<gene>
    <name evidence="6" type="ORF">GCM10010406_41910</name>
</gene>
<dbReference type="Pfam" id="PF00089">
    <property type="entry name" value="Trypsin"/>
    <property type="match status" value="1"/>
</dbReference>
<keyword evidence="4" id="KW-0732">Signal</keyword>
<dbReference type="EMBL" id="BAAATA010000029">
    <property type="protein sequence ID" value="GAA2501002.1"/>
    <property type="molecule type" value="Genomic_DNA"/>
</dbReference>
<dbReference type="PROSITE" id="PS50240">
    <property type="entry name" value="TRYPSIN_DOM"/>
    <property type="match status" value="1"/>
</dbReference>
<evidence type="ECO:0000313" key="6">
    <source>
        <dbReference type="EMBL" id="GAA2501002.1"/>
    </source>
</evidence>
<dbReference type="InterPro" id="IPR001314">
    <property type="entry name" value="Peptidase_S1A"/>
</dbReference>
<dbReference type="RefSeq" id="WP_182312174.1">
    <property type="nucleotide sequence ID" value="NZ_BAAATA010000029.1"/>
</dbReference>
<dbReference type="PANTHER" id="PTHR24276">
    <property type="entry name" value="POLYSERASE-RELATED"/>
    <property type="match status" value="1"/>
</dbReference>
<dbReference type="PANTHER" id="PTHR24276:SF98">
    <property type="entry name" value="FI18310P1-RELATED"/>
    <property type="match status" value="1"/>
</dbReference>
<comment type="similarity">
    <text evidence="1">Belongs to the peptidase S1 family.</text>
</comment>
<protein>
    <submittedName>
        <fullName evidence="6">Serine protease</fullName>
    </submittedName>
</protein>
<keyword evidence="3" id="KW-0378">Hydrolase</keyword>
<name>A0ABN3MG37_9ACTN</name>
<dbReference type="PRINTS" id="PR00722">
    <property type="entry name" value="CHYMOTRYPSIN"/>
</dbReference>
<evidence type="ECO:0000313" key="7">
    <source>
        <dbReference type="Proteomes" id="UP001501358"/>
    </source>
</evidence>
<dbReference type="PROSITE" id="PS00135">
    <property type="entry name" value="TRYPSIN_SER"/>
    <property type="match status" value="1"/>
</dbReference>
<dbReference type="Proteomes" id="UP001501358">
    <property type="component" value="Unassembled WGS sequence"/>
</dbReference>
<evidence type="ECO:0000256" key="1">
    <source>
        <dbReference type="ARBA" id="ARBA00007664"/>
    </source>
</evidence>
<evidence type="ECO:0000256" key="2">
    <source>
        <dbReference type="ARBA" id="ARBA00023157"/>
    </source>
</evidence>
<organism evidence="6 7">
    <name type="scientific">Streptomyces thermolineatus</name>
    <dbReference type="NCBI Taxonomy" id="44033"/>
    <lineage>
        <taxon>Bacteria</taxon>
        <taxon>Bacillati</taxon>
        <taxon>Actinomycetota</taxon>
        <taxon>Actinomycetes</taxon>
        <taxon>Kitasatosporales</taxon>
        <taxon>Streptomycetaceae</taxon>
        <taxon>Streptomyces</taxon>
    </lineage>
</organism>
<keyword evidence="7" id="KW-1185">Reference proteome</keyword>
<feature type="signal peptide" evidence="4">
    <location>
        <begin position="1"/>
        <end position="25"/>
    </location>
</feature>
<dbReference type="PROSITE" id="PS00134">
    <property type="entry name" value="TRYPSIN_HIS"/>
    <property type="match status" value="1"/>
</dbReference>
<evidence type="ECO:0000259" key="5">
    <source>
        <dbReference type="PROSITE" id="PS50240"/>
    </source>
</evidence>
<dbReference type="GO" id="GO:0008233">
    <property type="term" value="F:peptidase activity"/>
    <property type="evidence" value="ECO:0007669"/>
    <property type="project" value="UniProtKB-KW"/>
</dbReference>
<proteinExistence type="inferred from homology"/>
<dbReference type="SMART" id="SM00020">
    <property type="entry name" value="Tryp_SPc"/>
    <property type="match status" value="1"/>
</dbReference>
<dbReference type="GO" id="GO:0006508">
    <property type="term" value="P:proteolysis"/>
    <property type="evidence" value="ECO:0007669"/>
    <property type="project" value="UniProtKB-KW"/>
</dbReference>
<feature type="domain" description="Peptidase S1" evidence="5">
    <location>
        <begin position="34"/>
        <end position="274"/>
    </location>
</feature>
<feature type="chain" id="PRO_5045822886" evidence="4">
    <location>
        <begin position="26"/>
        <end position="274"/>
    </location>
</feature>
<keyword evidence="3 6" id="KW-0645">Protease</keyword>
<dbReference type="InterPro" id="IPR018114">
    <property type="entry name" value="TRYPSIN_HIS"/>
</dbReference>
<comment type="caution">
    <text evidence="6">The sequence shown here is derived from an EMBL/GenBank/DDBJ whole genome shotgun (WGS) entry which is preliminary data.</text>
</comment>
<keyword evidence="2" id="KW-1015">Disulfide bond</keyword>
<sequence length="274" mass="27934">MGSVFRRAIGAVTAAASVAAPLVLATPAEGRPVIVGGESVSTADHPWVVALSSRSRFGTARSGQFCGGALVAPDKVVTAAHCFEGGIMGPTSIGAGELTVVAGRTRLSTDGGREVGVRRLWVNPDYNTWNHRGDVAVLTLDEALPAGWTLPMARPGDAAQAPGTPAAVYGWGDTTGRGTYSEVLRAARVRVLDDPVCEQAYPSGAGSAYSPASMLCAGDPQGGRDACQGDSGGPLIAGGRLVGLVSWGAGCADPDHPGVYTRIAGMRRVLDPQL</sequence>
<dbReference type="InterPro" id="IPR009003">
    <property type="entry name" value="Peptidase_S1_PA"/>
</dbReference>
<reference evidence="6 7" key="1">
    <citation type="journal article" date="2019" name="Int. J. Syst. Evol. Microbiol.">
        <title>The Global Catalogue of Microorganisms (GCM) 10K type strain sequencing project: providing services to taxonomists for standard genome sequencing and annotation.</title>
        <authorList>
            <consortium name="The Broad Institute Genomics Platform"/>
            <consortium name="The Broad Institute Genome Sequencing Center for Infectious Disease"/>
            <person name="Wu L."/>
            <person name="Ma J."/>
        </authorList>
    </citation>
    <scope>NUCLEOTIDE SEQUENCE [LARGE SCALE GENOMIC DNA]</scope>
    <source>
        <strain evidence="6 7">JCM 6307</strain>
    </source>
</reference>
<dbReference type="InterPro" id="IPR001254">
    <property type="entry name" value="Trypsin_dom"/>
</dbReference>